<evidence type="ECO:0000256" key="7">
    <source>
        <dbReference type="ARBA" id="ARBA00023242"/>
    </source>
</evidence>
<evidence type="ECO:0000256" key="5">
    <source>
        <dbReference type="ARBA" id="ARBA00015162"/>
    </source>
</evidence>
<accession>A0ABN7VRH3</accession>
<feature type="region of interest" description="Disordered" evidence="8">
    <location>
        <begin position="165"/>
        <end position="192"/>
    </location>
</feature>
<feature type="region of interest" description="Disordered" evidence="8">
    <location>
        <begin position="28"/>
        <end position="54"/>
    </location>
</feature>
<dbReference type="EMBL" id="CAJVQB010020744">
    <property type="protein sequence ID" value="CAG8795271.1"/>
    <property type="molecule type" value="Genomic_DNA"/>
</dbReference>
<protein>
    <recommendedName>
        <fullName evidence="5">Restriction of telomere capping protein 4</fullName>
    </recommendedName>
</protein>
<dbReference type="PANTHER" id="PTHR41391:SF1">
    <property type="entry name" value="RESTRICTION OF TELOMERE CAPPING PROTEIN 4"/>
    <property type="match status" value="1"/>
</dbReference>
<sequence>MSRPLLFQKRGKRTLVVASRYNSINSIKASSKKNLPSKENISPEPFKPSNSLSSSLTHKFANLKLDMHSDSDCEEIEIDSVDKSQQVTRDPFSKNRYTMNNKFRRPSPKPELPKEKTRNPQRSFRRPSPKTNRFSEFRKSSSESNTKQSDLGSIEVLKSLDACNSRRSFRRPSPKTNRFSEFRRSSQNVRASSPQLIDLTKDCQETTPKKYRNGFRAPSPTKGRYINLPNLDLLSDEGTPEPSDVHRNRKGSADLKKKCPYCNETLPDPLPPRIRAYLESPSKMPSLSLIAGHSSNIVDQFEFCRLHDAESHIVPDGLQKNYPLVIDFNILPNRIKVLFPELLEVATGKIKSLFRDLAMDAYNELGKARARKPTVVMGRFQKFLPGYYGSKGSSVIFSTLVSLFIESKRLTFDMTKPQEPLEYLNQVLVPETAIRLIAQDRGGITLKEARKIMEDSIEFGMYVHDVEEEDI</sequence>
<gene>
    <name evidence="10" type="ORF">GMARGA_LOCUS21952</name>
</gene>
<dbReference type="Pfam" id="PF14474">
    <property type="entry name" value="RTC4"/>
    <property type="match status" value="1"/>
</dbReference>
<evidence type="ECO:0000256" key="6">
    <source>
        <dbReference type="ARBA" id="ARBA00022490"/>
    </source>
</evidence>
<dbReference type="PANTHER" id="PTHR41391">
    <property type="entry name" value="RESTRICTION OF TELOMERE CAPPING PROTEIN 4"/>
    <property type="match status" value="1"/>
</dbReference>
<dbReference type="SMART" id="SM01312">
    <property type="entry name" value="RTC4"/>
    <property type="match status" value="1"/>
</dbReference>
<comment type="similarity">
    <text evidence="4">Belongs to the RTC4 family.</text>
</comment>
<keyword evidence="11" id="KW-1185">Reference proteome</keyword>
<evidence type="ECO:0000256" key="2">
    <source>
        <dbReference type="ARBA" id="ARBA00004123"/>
    </source>
</evidence>
<evidence type="ECO:0000313" key="11">
    <source>
        <dbReference type="Proteomes" id="UP000789901"/>
    </source>
</evidence>
<evidence type="ECO:0000313" key="10">
    <source>
        <dbReference type="EMBL" id="CAG8795271.1"/>
    </source>
</evidence>
<keyword evidence="6" id="KW-0963">Cytoplasm</keyword>
<evidence type="ECO:0000256" key="8">
    <source>
        <dbReference type="SAM" id="MobiDB-lite"/>
    </source>
</evidence>
<evidence type="ECO:0000256" key="4">
    <source>
        <dbReference type="ARBA" id="ARBA00009461"/>
    </source>
</evidence>
<evidence type="ECO:0000256" key="1">
    <source>
        <dbReference type="ARBA" id="ARBA00002738"/>
    </source>
</evidence>
<reference evidence="10 11" key="1">
    <citation type="submission" date="2021-06" db="EMBL/GenBank/DDBJ databases">
        <authorList>
            <person name="Kallberg Y."/>
            <person name="Tangrot J."/>
            <person name="Rosling A."/>
        </authorList>
    </citation>
    <scope>NUCLEOTIDE SEQUENCE [LARGE SCALE GENOMIC DNA]</scope>
    <source>
        <strain evidence="10 11">120-4 pot B 10/14</strain>
    </source>
</reference>
<dbReference type="InterPro" id="IPR028094">
    <property type="entry name" value="RTC4_C"/>
</dbReference>
<comment type="subcellular location">
    <subcellularLocation>
        <location evidence="3">Cytoplasm</location>
    </subcellularLocation>
    <subcellularLocation>
        <location evidence="2">Nucleus</location>
    </subcellularLocation>
</comment>
<feature type="domain" description="Restriction of telomere capping protein 4 C-terminal" evidence="9">
    <location>
        <begin position="330"/>
        <end position="466"/>
    </location>
</feature>
<comment type="caution">
    <text evidence="10">The sequence shown here is derived from an EMBL/GenBank/DDBJ whole genome shotgun (WGS) entry which is preliminary data.</text>
</comment>
<feature type="region of interest" description="Disordered" evidence="8">
    <location>
        <begin position="80"/>
        <end position="151"/>
    </location>
</feature>
<organism evidence="10 11">
    <name type="scientific">Gigaspora margarita</name>
    <dbReference type="NCBI Taxonomy" id="4874"/>
    <lineage>
        <taxon>Eukaryota</taxon>
        <taxon>Fungi</taxon>
        <taxon>Fungi incertae sedis</taxon>
        <taxon>Mucoromycota</taxon>
        <taxon>Glomeromycotina</taxon>
        <taxon>Glomeromycetes</taxon>
        <taxon>Diversisporales</taxon>
        <taxon>Gigasporaceae</taxon>
        <taxon>Gigaspora</taxon>
    </lineage>
</organism>
<proteinExistence type="inferred from homology"/>
<keyword evidence="7" id="KW-0539">Nucleus</keyword>
<name>A0ABN7VRH3_GIGMA</name>
<dbReference type="Proteomes" id="UP000789901">
    <property type="component" value="Unassembled WGS sequence"/>
</dbReference>
<evidence type="ECO:0000259" key="9">
    <source>
        <dbReference type="SMART" id="SM01312"/>
    </source>
</evidence>
<evidence type="ECO:0000256" key="3">
    <source>
        <dbReference type="ARBA" id="ARBA00004496"/>
    </source>
</evidence>
<comment type="function">
    <text evidence="1">May be involved in a process influencing telomere capping.</text>
</comment>
<dbReference type="InterPro" id="IPR039024">
    <property type="entry name" value="RTC4"/>
</dbReference>